<evidence type="ECO:0000256" key="4">
    <source>
        <dbReference type="ARBA" id="ARBA00022801"/>
    </source>
</evidence>
<dbReference type="OrthoDB" id="9773738at2"/>
<comment type="cofactor">
    <cofactor evidence="1">
        <name>Zn(2+)</name>
        <dbReference type="ChEBI" id="CHEBI:29105"/>
    </cofactor>
</comment>
<evidence type="ECO:0000313" key="7">
    <source>
        <dbReference type="EMBL" id="SEN34569.1"/>
    </source>
</evidence>
<keyword evidence="3" id="KW-0479">Metal-binding</keyword>
<comment type="similarity">
    <text evidence="2">Belongs to the metallo-beta-lactamase superfamily.</text>
</comment>
<sequence>MPVSLRRRRLAALGLLSAGALVTLGAVLLPYRPVLVSGAQPPPGPYAMPAAVAGLRLHVFNTGMNRMAALLVGEHRPWRPAPAFVIEHPREGLIVFDCGLSMAVAREGESALPVPMRWLFESRGREGRTLDAQMREAGLEPARARWVIISHLHDDHLGTAASFEGATFIGGQGTVGKVLGLSAPRWREVDFHDARALSPFDASLDVFGDGSVVLLRGGGHAREDVLALLALPGGPVLLTGDAVVHREWLHSDNVERVAVDPQRAADVRNQVRALLAAQPDVTLFPGHELPGAPGSRGDVTLHHPEWFQAEAWPLSH</sequence>
<dbReference type="InterPro" id="IPR001279">
    <property type="entry name" value="Metallo-B-lactamas"/>
</dbReference>
<reference evidence="8" key="1">
    <citation type="submission" date="2016-10" db="EMBL/GenBank/DDBJ databases">
        <authorList>
            <person name="Varghese N."/>
            <person name="Submissions S."/>
        </authorList>
    </citation>
    <scope>NUCLEOTIDE SEQUENCE [LARGE SCALE GENOMIC DNA]</scope>
    <source>
        <strain evidence="8">DSM 17044</strain>
    </source>
</reference>
<dbReference type="AlphaFoldDB" id="A0A1H8FSE0"/>
<feature type="domain" description="Metallo-beta-lactamase" evidence="6">
    <location>
        <begin position="80"/>
        <end position="287"/>
    </location>
</feature>
<keyword evidence="8" id="KW-1185">Reference proteome</keyword>
<dbReference type="Proteomes" id="UP000182719">
    <property type="component" value="Unassembled WGS sequence"/>
</dbReference>
<evidence type="ECO:0000256" key="1">
    <source>
        <dbReference type="ARBA" id="ARBA00001947"/>
    </source>
</evidence>
<evidence type="ECO:0000313" key="8">
    <source>
        <dbReference type="Proteomes" id="UP000182719"/>
    </source>
</evidence>
<dbReference type="Gene3D" id="3.60.15.10">
    <property type="entry name" value="Ribonuclease Z/Hydroxyacylglutathione hydrolase-like"/>
    <property type="match status" value="1"/>
</dbReference>
<evidence type="ECO:0000256" key="5">
    <source>
        <dbReference type="ARBA" id="ARBA00022833"/>
    </source>
</evidence>
<evidence type="ECO:0000256" key="2">
    <source>
        <dbReference type="ARBA" id="ARBA00007749"/>
    </source>
</evidence>
<dbReference type="InterPro" id="IPR036866">
    <property type="entry name" value="RibonucZ/Hydroxyglut_hydro"/>
</dbReference>
<dbReference type="SMART" id="SM00849">
    <property type="entry name" value="Lactamase_B"/>
    <property type="match status" value="1"/>
</dbReference>
<dbReference type="EMBL" id="FOAP01000039">
    <property type="protein sequence ID" value="SEN34569.1"/>
    <property type="molecule type" value="Genomic_DNA"/>
</dbReference>
<dbReference type="Pfam" id="PF00753">
    <property type="entry name" value="Lactamase_B"/>
    <property type="match status" value="1"/>
</dbReference>
<keyword evidence="5" id="KW-0862">Zinc</keyword>
<dbReference type="SUPFAM" id="SSF56281">
    <property type="entry name" value="Metallo-hydrolase/oxidoreductase"/>
    <property type="match status" value="1"/>
</dbReference>
<gene>
    <name evidence="7" type="ORF">SAMN05444354_1393</name>
</gene>
<proteinExistence type="inferred from homology"/>
<dbReference type="PANTHER" id="PTHR42978:SF2">
    <property type="entry name" value="102 KBASES UNSTABLE REGION: FROM 1 TO 119443"/>
    <property type="match status" value="1"/>
</dbReference>
<protein>
    <submittedName>
        <fullName evidence="7">Glyoxylase, beta-lactamase superfamily II</fullName>
    </submittedName>
</protein>
<dbReference type="GO" id="GO:0046872">
    <property type="term" value="F:metal ion binding"/>
    <property type="evidence" value="ECO:0007669"/>
    <property type="project" value="UniProtKB-KW"/>
</dbReference>
<evidence type="ECO:0000256" key="3">
    <source>
        <dbReference type="ARBA" id="ARBA00022723"/>
    </source>
</evidence>
<dbReference type="GO" id="GO:0016787">
    <property type="term" value="F:hydrolase activity"/>
    <property type="evidence" value="ECO:0007669"/>
    <property type="project" value="UniProtKB-KW"/>
</dbReference>
<dbReference type="PANTHER" id="PTHR42978">
    <property type="entry name" value="QUORUM-QUENCHING LACTONASE YTNP-RELATED-RELATED"/>
    <property type="match status" value="1"/>
</dbReference>
<keyword evidence="4" id="KW-0378">Hydrolase</keyword>
<name>A0A1H8FSE0_STIAU</name>
<organism evidence="7 8">
    <name type="scientific">Stigmatella aurantiaca</name>
    <dbReference type="NCBI Taxonomy" id="41"/>
    <lineage>
        <taxon>Bacteria</taxon>
        <taxon>Pseudomonadati</taxon>
        <taxon>Myxococcota</taxon>
        <taxon>Myxococcia</taxon>
        <taxon>Myxococcales</taxon>
        <taxon>Cystobacterineae</taxon>
        <taxon>Archangiaceae</taxon>
        <taxon>Stigmatella</taxon>
    </lineage>
</organism>
<accession>A0A1H8FSE0</accession>
<dbReference type="InterPro" id="IPR051013">
    <property type="entry name" value="MBL_superfamily_lactonases"/>
</dbReference>
<evidence type="ECO:0000259" key="6">
    <source>
        <dbReference type="SMART" id="SM00849"/>
    </source>
</evidence>